<evidence type="ECO:0000313" key="2">
    <source>
        <dbReference type="Proteomes" id="UP001153321"/>
    </source>
</evidence>
<proteinExistence type="predicted"/>
<name>A0A9P0I066_SPOLI</name>
<gene>
    <name evidence="1" type="ORF">SPLIT_LOCUS2359</name>
</gene>
<dbReference type="EMBL" id="LR824545">
    <property type="protein sequence ID" value="CAH1636998.1"/>
    <property type="molecule type" value="Genomic_DNA"/>
</dbReference>
<dbReference type="AlphaFoldDB" id="A0A9P0I066"/>
<reference evidence="1" key="1">
    <citation type="submission" date="2022-02" db="EMBL/GenBank/DDBJ databases">
        <authorList>
            <person name="King R."/>
        </authorList>
    </citation>
    <scope>NUCLEOTIDE SEQUENCE</scope>
</reference>
<accession>A0A9P0I066</accession>
<sequence length="34" mass="3872">MVRKGEKSTATLLRTLADTLRWQTLRAVTLVRSV</sequence>
<protein>
    <submittedName>
        <fullName evidence="1">Uncharacterized protein</fullName>
    </submittedName>
</protein>
<dbReference type="Proteomes" id="UP001153321">
    <property type="component" value="Chromosome 14"/>
</dbReference>
<evidence type="ECO:0000313" key="1">
    <source>
        <dbReference type="EMBL" id="CAH1636998.1"/>
    </source>
</evidence>
<keyword evidence="2" id="KW-1185">Reference proteome</keyword>
<organism evidence="1 2">
    <name type="scientific">Spodoptera littoralis</name>
    <name type="common">Egyptian cotton leafworm</name>
    <dbReference type="NCBI Taxonomy" id="7109"/>
    <lineage>
        <taxon>Eukaryota</taxon>
        <taxon>Metazoa</taxon>
        <taxon>Ecdysozoa</taxon>
        <taxon>Arthropoda</taxon>
        <taxon>Hexapoda</taxon>
        <taxon>Insecta</taxon>
        <taxon>Pterygota</taxon>
        <taxon>Neoptera</taxon>
        <taxon>Endopterygota</taxon>
        <taxon>Lepidoptera</taxon>
        <taxon>Glossata</taxon>
        <taxon>Ditrysia</taxon>
        <taxon>Noctuoidea</taxon>
        <taxon>Noctuidae</taxon>
        <taxon>Amphipyrinae</taxon>
        <taxon>Spodoptera</taxon>
    </lineage>
</organism>